<protein>
    <submittedName>
        <fullName evidence="1">Uncharacterized protein</fullName>
    </submittedName>
</protein>
<evidence type="ECO:0000313" key="2">
    <source>
        <dbReference type="Proteomes" id="UP001605918"/>
    </source>
</evidence>
<organism evidence="1 2">
    <name type="scientific">Pseudomonas retamae</name>
    <dbReference type="NCBI Taxonomy" id="702110"/>
    <lineage>
        <taxon>Bacteria</taxon>
        <taxon>Pseudomonadati</taxon>
        <taxon>Pseudomonadota</taxon>
        <taxon>Gammaproteobacteria</taxon>
        <taxon>Pseudomonadales</taxon>
        <taxon>Pseudomonadaceae</taxon>
        <taxon>Pseudomonas</taxon>
    </lineage>
</organism>
<accession>A0ABW7DEF1</accession>
<keyword evidence="2" id="KW-1185">Reference proteome</keyword>
<reference evidence="1 2" key="1">
    <citation type="submission" date="2024-10" db="EMBL/GenBank/DDBJ databases">
        <title>Whole genome of Pseudomonas sp Strain RB5.</title>
        <authorList>
            <person name="Selami N."/>
        </authorList>
    </citation>
    <scope>NUCLEOTIDE SEQUENCE [LARGE SCALE GENOMIC DNA]</scope>
    <source>
        <strain evidence="1 2">RB5</strain>
    </source>
</reference>
<dbReference type="EMBL" id="JBIEIL010000009">
    <property type="protein sequence ID" value="MFG6206427.1"/>
    <property type="molecule type" value="Genomic_DNA"/>
</dbReference>
<name>A0ABW7DEF1_9PSED</name>
<evidence type="ECO:0000313" key="1">
    <source>
        <dbReference type="EMBL" id="MFG6206427.1"/>
    </source>
</evidence>
<sequence length="117" mass="12994">MTNKTSPLADPVFLEAKNNVLRLSEINDPTVAEVPPYLHSEIRDVITLDLRTTNGKPVTYKREVSESEVGQPIPFNIPQRDLAQGVRVGDRAYLKYTVTRQSGNTATSDEIEVGLEP</sequence>
<comment type="caution">
    <text evidence="1">The sequence shown here is derived from an EMBL/GenBank/DDBJ whole genome shotgun (WGS) entry which is preliminary data.</text>
</comment>
<proteinExistence type="predicted"/>
<dbReference type="Proteomes" id="UP001605918">
    <property type="component" value="Unassembled WGS sequence"/>
</dbReference>
<dbReference type="RefSeq" id="WP_394507505.1">
    <property type="nucleotide sequence ID" value="NZ_JBIEIL010000009.1"/>
</dbReference>
<gene>
    <name evidence="1" type="ORF">ACGSLL_18850</name>
</gene>